<comment type="subcellular location">
    <subcellularLocation>
        <location evidence="1">Endoplasmic reticulum membrane</location>
        <topology evidence="1">Multi-pass membrane protein</topology>
    </subcellularLocation>
</comment>
<dbReference type="Pfam" id="PF06417">
    <property type="entry name" value="EMC4"/>
    <property type="match status" value="1"/>
</dbReference>
<evidence type="ECO:0000256" key="7">
    <source>
        <dbReference type="ARBA" id="ARBA00023136"/>
    </source>
</evidence>
<evidence type="ECO:0000256" key="1">
    <source>
        <dbReference type="ARBA" id="ARBA00004477"/>
    </source>
</evidence>
<dbReference type="PANTHER" id="PTHR19315">
    <property type="entry name" value="ER MEMBRANE PROTEIN COMPLEX SUBUNIT 4"/>
    <property type="match status" value="1"/>
</dbReference>
<gene>
    <name evidence="10" type="ORF">PENDEC_c007G06133</name>
</gene>
<evidence type="ECO:0000256" key="5">
    <source>
        <dbReference type="ARBA" id="ARBA00022824"/>
    </source>
</evidence>
<keyword evidence="11" id="KW-1185">Reference proteome</keyword>
<protein>
    <recommendedName>
        <fullName evidence="3">ER membrane protein complex subunit 4</fullName>
    </recommendedName>
</protein>
<dbReference type="Proteomes" id="UP000191522">
    <property type="component" value="Unassembled WGS sequence"/>
</dbReference>
<evidence type="ECO:0000256" key="4">
    <source>
        <dbReference type="ARBA" id="ARBA00022692"/>
    </source>
</evidence>
<dbReference type="GO" id="GO:0005789">
    <property type="term" value="C:endoplasmic reticulum membrane"/>
    <property type="evidence" value="ECO:0007669"/>
    <property type="project" value="UniProtKB-SubCell"/>
</dbReference>
<evidence type="ECO:0000256" key="2">
    <source>
        <dbReference type="ARBA" id="ARBA00007715"/>
    </source>
</evidence>
<feature type="transmembrane region" description="Helical" evidence="9">
    <location>
        <begin position="179"/>
        <end position="200"/>
    </location>
</feature>
<evidence type="ECO:0000256" key="8">
    <source>
        <dbReference type="SAM" id="MobiDB-lite"/>
    </source>
</evidence>
<organism evidence="10 11">
    <name type="scientific">Penicillium decumbens</name>
    <dbReference type="NCBI Taxonomy" id="69771"/>
    <lineage>
        <taxon>Eukaryota</taxon>
        <taxon>Fungi</taxon>
        <taxon>Dikarya</taxon>
        <taxon>Ascomycota</taxon>
        <taxon>Pezizomycotina</taxon>
        <taxon>Eurotiomycetes</taxon>
        <taxon>Eurotiomycetidae</taxon>
        <taxon>Eurotiales</taxon>
        <taxon>Aspergillaceae</taxon>
        <taxon>Penicillium</taxon>
    </lineage>
</organism>
<keyword evidence="4 9" id="KW-0812">Transmembrane</keyword>
<sequence>MGWSETKGRDCRFTTPQLWPVRRSRRKVESLIGHDREQLGELKELEETRTRKGEFKGLSGVVRSCGEPSLLHSPSSTFSVSTRHPLTSLINVHAMSSPLPPPPPPQWVVAMNSPMARPSKAAASIPDPPGFSSRRGGKQREKQQQQPAASKPEETDALKLKKAWEIAMAPSKQLPMNGIMMYMSGNSLQIFSIMMVFMLFKGPIQGLINTNAAFAKFETPANRGRLVPVKAVYVLMQLLLLALGIWKVNGMGLLPTTRSDWLAWESERQPLERAYFAFR</sequence>
<dbReference type="AlphaFoldDB" id="A0A1V6PE48"/>
<keyword evidence="6 9" id="KW-1133">Transmembrane helix</keyword>
<dbReference type="InterPro" id="IPR009445">
    <property type="entry name" value="TMEM85/Emc4"/>
</dbReference>
<feature type="transmembrane region" description="Helical" evidence="9">
    <location>
        <begin position="231"/>
        <end position="248"/>
    </location>
</feature>
<dbReference type="OrthoDB" id="369569at2759"/>
<keyword evidence="7 9" id="KW-0472">Membrane</keyword>
<evidence type="ECO:0000313" key="10">
    <source>
        <dbReference type="EMBL" id="OQD75360.1"/>
    </source>
</evidence>
<evidence type="ECO:0000256" key="6">
    <source>
        <dbReference type="ARBA" id="ARBA00022989"/>
    </source>
</evidence>
<comment type="caution">
    <text evidence="10">The sequence shown here is derived from an EMBL/GenBank/DDBJ whole genome shotgun (WGS) entry which is preliminary data.</text>
</comment>
<evidence type="ECO:0000313" key="11">
    <source>
        <dbReference type="Proteomes" id="UP000191522"/>
    </source>
</evidence>
<keyword evidence="5" id="KW-0256">Endoplasmic reticulum</keyword>
<evidence type="ECO:0000256" key="9">
    <source>
        <dbReference type="SAM" id="Phobius"/>
    </source>
</evidence>
<proteinExistence type="inferred from homology"/>
<dbReference type="STRING" id="69771.A0A1V6PE48"/>
<feature type="region of interest" description="Disordered" evidence="8">
    <location>
        <begin position="118"/>
        <end position="155"/>
    </location>
</feature>
<name>A0A1V6PE48_PENDC</name>
<evidence type="ECO:0000256" key="3">
    <source>
        <dbReference type="ARBA" id="ARBA00020820"/>
    </source>
</evidence>
<reference evidence="11" key="1">
    <citation type="journal article" date="2017" name="Nat. Microbiol.">
        <title>Global analysis of biosynthetic gene clusters reveals vast potential of secondary metabolite production in Penicillium species.</title>
        <authorList>
            <person name="Nielsen J.C."/>
            <person name="Grijseels S."/>
            <person name="Prigent S."/>
            <person name="Ji B."/>
            <person name="Dainat J."/>
            <person name="Nielsen K.F."/>
            <person name="Frisvad J.C."/>
            <person name="Workman M."/>
            <person name="Nielsen J."/>
        </authorList>
    </citation>
    <scope>NUCLEOTIDE SEQUENCE [LARGE SCALE GENOMIC DNA]</scope>
    <source>
        <strain evidence="11">IBT 11843</strain>
    </source>
</reference>
<accession>A0A1V6PE48</accession>
<comment type="similarity">
    <text evidence="2">Belongs to the EMC4 family.</text>
</comment>
<dbReference type="EMBL" id="MDYL01000007">
    <property type="protein sequence ID" value="OQD75360.1"/>
    <property type="molecule type" value="Genomic_DNA"/>
</dbReference>